<dbReference type="InterPro" id="IPR016071">
    <property type="entry name" value="Staphylococal_nuclease_OB-fold"/>
</dbReference>
<dbReference type="Gene3D" id="2.40.50.90">
    <property type="match status" value="1"/>
</dbReference>
<protein>
    <submittedName>
        <fullName evidence="6">Nuclease, putative</fullName>
    </submittedName>
</protein>
<reference evidence="6 7" key="2">
    <citation type="journal article" date="2009" name="BMC Microbiol.">
        <title>The genome sequence of Geobacter metallireducens: features of metabolism, physiology and regulation common and dissimilar to Geobacter sulfurreducens.</title>
        <authorList>
            <person name="Aklujkar M."/>
            <person name="Krushkal J."/>
            <person name="DiBartolo G."/>
            <person name="Lapidus A."/>
            <person name="Land M.L."/>
            <person name="Lovley D.R."/>
        </authorList>
    </citation>
    <scope>NUCLEOTIDE SEQUENCE [LARGE SCALE GENOMIC DNA]</scope>
    <source>
        <strain evidence="7">ATCC 53774 / DSM 7210 / GS-15</strain>
    </source>
</reference>
<name>Q39R56_GEOMG</name>
<dbReference type="GO" id="GO:0003676">
    <property type="term" value="F:nucleic acid binding"/>
    <property type="evidence" value="ECO:0007669"/>
    <property type="project" value="InterPro"/>
</dbReference>
<dbReference type="EMBL" id="CP000148">
    <property type="protein sequence ID" value="ABB33268.1"/>
    <property type="molecule type" value="Genomic_DNA"/>
</dbReference>
<proteinExistence type="predicted"/>
<dbReference type="KEGG" id="gme:Gmet_3053"/>
<dbReference type="InterPro" id="IPR035437">
    <property type="entry name" value="SNase_OB-fold_sf"/>
</dbReference>
<dbReference type="SMART" id="SM00318">
    <property type="entry name" value="SNc"/>
    <property type="match status" value="1"/>
</dbReference>
<feature type="region of interest" description="Disordered" evidence="4">
    <location>
        <begin position="156"/>
        <end position="180"/>
    </location>
</feature>
<evidence type="ECO:0000256" key="2">
    <source>
        <dbReference type="ARBA" id="ARBA00022759"/>
    </source>
</evidence>
<dbReference type="GO" id="GO:0016787">
    <property type="term" value="F:hydrolase activity"/>
    <property type="evidence" value="ECO:0007669"/>
    <property type="project" value="UniProtKB-KW"/>
</dbReference>
<evidence type="ECO:0000256" key="4">
    <source>
        <dbReference type="SAM" id="MobiDB-lite"/>
    </source>
</evidence>
<evidence type="ECO:0000313" key="6">
    <source>
        <dbReference type="EMBL" id="ABB33268.1"/>
    </source>
</evidence>
<feature type="domain" description="TNase-like" evidence="5">
    <location>
        <begin position="27"/>
        <end position="162"/>
    </location>
</feature>
<dbReference type="PROSITE" id="PS50830">
    <property type="entry name" value="TNASE_3"/>
    <property type="match status" value="1"/>
</dbReference>
<keyword evidence="7" id="KW-1185">Reference proteome</keyword>
<keyword evidence="2" id="KW-0255">Endonuclease</keyword>
<evidence type="ECO:0000259" key="5">
    <source>
        <dbReference type="PROSITE" id="PS50830"/>
    </source>
</evidence>
<organism evidence="6 7">
    <name type="scientific">Geobacter metallireducens (strain ATCC 53774 / DSM 7210 / GS-15)</name>
    <dbReference type="NCBI Taxonomy" id="269799"/>
    <lineage>
        <taxon>Bacteria</taxon>
        <taxon>Pseudomonadati</taxon>
        <taxon>Thermodesulfobacteriota</taxon>
        <taxon>Desulfuromonadia</taxon>
        <taxon>Geobacterales</taxon>
        <taxon>Geobacteraceae</taxon>
        <taxon>Geobacter</taxon>
    </lineage>
</organism>
<keyword evidence="3" id="KW-0378">Hydrolase</keyword>
<accession>Q39R56</accession>
<dbReference type="HOGENOM" id="CLU_046484_7_0_7"/>
<keyword evidence="1" id="KW-0540">Nuclease</keyword>
<sequence>MMKRICGVVLLWIILISLPVWAKEPLRIIEGEVVKVVDGDTITIDSEGTRVKVRLYGIDAPETEKINRKTGVVTKPGQPFGEEAFHALADKVSNKSVRLEVMGIDKYRRSVSFVWLGDRNINREMVREGWSWAFRKYLDRFSAYFLDDEDIARSEKRGIWQDADPEPPWEFRKRTKTSGG</sequence>
<dbReference type="eggNOG" id="COG1525">
    <property type="taxonomic scope" value="Bacteria"/>
</dbReference>
<dbReference type="STRING" id="269799.Gmet_3053"/>
<evidence type="ECO:0000256" key="3">
    <source>
        <dbReference type="ARBA" id="ARBA00022801"/>
    </source>
</evidence>
<dbReference type="PROSITE" id="PS01123">
    <property type="entry name" value="TNASE_1"/>
    <property type="match status" value="1"/>
</dbReference>
<evidence type="ECO:0000313" key="7">
    <source>
        <dbReference type="Proteomes" id="UP000007073"/>
    </source>
</evidence>
<dbReference type="PANTHER" id="PTHR12302:SF3">
    <property type="entry name" value="SERINE_THREONINE-PROTEIN KINASE 31"/>
    <property type="match status" value="1"/>
</dbReference>
<dbReference type="Pfam" id="PF00565">
    <property type="entry name" value="SNase"/>
    <property type="match status" value="1"/>
</dbReference>
<dbReference type="SUPFAM" id="SSF50199">
    <property type="entry name" value="Staphylococcal nuclease"/>
    <property type="match status" value="1"/>
</dbReference>
<dbReference type="AlphaFoldDB" id="Q39R56"/>
<dbReference type="GO" id="GO:0004519">
    <property type="term" value="F:endonuclease activity"/>
    <property type="evidence" value="ECO:0007669"/>
    <property type="project" value="UniProtKB-KW"/>
</dbReference>
<reference evidence="6 7" key="1">
    <citation type="submission" date="2005-10" db="EMBL/GenBank/DDBJ databases">
        <title>Complete sequence of Geobacter metallireducens GS-15.</title>
        <authorList>
            <consortium name="US DOE Joint Genome Institute"/>
            <person name="Copeland A."/>
            <person name="Lucas S."/>
            <person name="Lapidus A."/>
            <person name="Barry K."/>
            <person name="Detter J.C."/>
            <person name="Glavina T."/>
            <person name="Hammon N."/>
            <person name="Israni S."/>
            <person name="Pitluck S."/>
            <person name="Di Bartolo G."/>
            <person name="Chain P."/>
            <person name="Schmutz J."/>
            <person name="Larimer F."/>
            <person name="Land M."/>
            <person name="Kyrpides N."/>
            <person name="Ivanova N."/>
            <person name="Richardson P."/>
        </authorList>
    </citation>
    <scope>NUCLEOTIDE SEQUENCE [LARGE SCALE GENOMIC DNA]</scope>
    <source>
        <strain evidence="7">ATCC 53774 / DSM 7210 / GS-15</strain>
    </source>
</reference>
<dbReference type="PANTHER" id="PTHR12302">
    <property type="entry name" value="EBNA2 BINDING PROTEIN P100"/>
    <property type="match status" value="1"/>
</dbReference>
<gene>
    <name evidence="6" type="ordered locus">Gmet_3053</name>
</gene>
<dbReference type="InterPro" id="IPR002071">
    <property type="entry name" value="Thermonucl_AS"/>
</dbReference>
<evidence type="ECO:0000256" key="1">
    <source>
        <dbReference type="ARBA" id="ARBA00022722"/>
    </source>
</evidence>
<dbReference type="Proteomes" id="UP000007073">
    <property type="component" value="Chromosome"/>
</dbReference>